<dbReference type="GO" id="GO:0032259">
    <property type="term" value="P:methylation"/>
    <property type="evidence" value="ECO:0007669"/>
    <property type="project" value="UniProtKB-KW"/>
</dbReference>
<dbReference type="GO" id="GO:0008168">
    <property type="term" value="F:methyltransferase activity"/>
    <property type="evidence" value="ECO:0007669"/>
    <property type="project" value="UniProtKB-KW"/>
</dbReference>
<dbReference type="SUPFAM" id="SSF53335">
    <property type="entry name" value="S-adenosyl-L-methionine-dependent methyltransferases"/>
    <property type="match status" value="1"/>
</dbReference>
<proteinExistence type="predicted"/>
<name>A0A2Z3GLW4_9BACT</name>
<keyword evidence="1" id="KW-0474">Menaquinone biosynthesis</keyword>
<dbReference type="Gene3D" id="3.40.50.150">
    <property type="entry name" value="Vaccinia Virus protein VP39"/>
    <property type="match status" value="1"/>
</dbReference>
<keyword evidence="3" id="KW-0489">Methyltransferase</keyword>
<evidence type="ECO:0000313" key="4">
    <source>
        <dbReference type="Proteomes" id="UP000245999"/>
    </source>
</evidence>
<dbReference type="InterPro" id="IPR029063">
    <property type="entry name" value="SAM-dependent_MTases_sf"/>
</dbReference>
<dbReference type="Pfam" id="PF13649">
    <property type="entry name" value="Methyltransf_25"/>
    <property type="match status" value="1"/>
</dbReference>
<dbReference type="OrthoDB" id="9795634at2"/>
<evidence type="ECO:0000313" key="3">
    <source>
        <dbReference type="EMBL" id="AWM34723.1"/>
    </source>
</evidence>
<dbReference type="RefSeq" id="WP_109657752.1">
    <property type="nucleotide sequence ID" value="NZ_CP029145.1"/>
</dbReference>
<dbReference type="InterPro" id="IPR004033">
    <property type="entry name" value="UbiE/COQ5_MeTrFase"/>
</dbReference>
<dbReference type="InterPro" id="IPR041698">
    <property type="entry name" value="Methyltransf_25"/>
</dbReference>
<evidence type="ECO:0000256" key="1">
    <source>
        <dbReference type="ARBA" id="ARBA00022428"/>
    </source>
</evidence>
<dbReference type="AlphaFoldDB" id="A0A2Z3GLW4"/>
<organism evidence="3 4">
    <name type="scientific">Hymenobacter nivis</name>
    <dbReference type="NCBI Taxonomy" id="1850093"/>
    <lineage>
        <taxon>Bacteria</taxon>
        <taxon>Pseudomonadati</taxon>
        <taxon>Bacteroidota</taxon>
        <taxon>Cytophagia</taxon>
        <taxon>Cytophagales</taxon>
        <taxon>Hymenobacteraceae</taxon>
        <taxon>Hymenobacter</taxon>
    </lineage>
</organism>
<protein>
    <submittedName>
        <fullName evidence="3">Methyltransferase type 11</fullName>
    </submittedName>
</protein>
<dbReference type="CDD" id="cd02440">
    <property type="entry name" value="AdoMet_MTases"/>
    <property type="match status" value="1"/>
</dbReference>
<evidence type="ECO:0000259" key="2">
    <source>
        <dbReference type="Pfam" id="PF13649"/>
    </source>
</evidence>
<gene>
    <name evidence="3" type="ORF">DDQ68_19255</name>
</gene>
<accession>A0A2Z3GLW4</accession>
<dbReference type="PANTHER" id="PTHR43591:SF99">
    <property type="entry name" value="OS06G0646000 PROTEIN"/>
    <property type="match status" value="1"/>
</dbReference>
<feature type="domain" description="Methyltransferase" evidence="2">
    <location>
        <begin position="53"/>
        <end position="148"/>
    </location>
</feature>
<dbReference type="EMBL" id="CP029145">
    <property type="protein sequence ID" value="AWM34723.1"/>
    <property type="molecule type" value="Genomic_DNA"/>
</dbReference>
<keyword evidence="3" id="KW-0808">Transferase</keyword>
<dbReference type="GO" id="GO:0009234">
    <property type="term" value="P:menaquinone biosynthetic process"/>
    <property type="evidence" value="ECO:0007669"/>
    <property type="project" value="UniProtKB-KW"/>
</dbReference>
<reference evidence="4" key="1">
    <citation type="submission" date="2018-04" db="EMBL/GenBank/DDBJ databases">
        <title>Complete genome of Antarctic heterotrophic bacterium Hymenobacter nivis.</title>
        <authorList>
            <person name="Terashima M."/>
        </authorList>
    </citation>
    <scope>NUCLEOTIDE SEQUENCE [LARGE SCALE GENOMIC DNA]</scope>
    <source>
        <strain evidence="4">NBRC 111535</strain>
    </source>
</reference>
<dbReference type="KEGG" id="hnv:DDQ68_19255"/>
<keyword evidence="4" id="KW-1185">Reference proteome</keyword>
<sequence>METALEQIRDQQKQTWDRFSPGWKKWDSWTMNFLRPIGDEIVNALHITAGDQVLDVATGTGEPGLTIARLANHGRVIGLDLSEGMLAVARENANQQGIANYEAVAGDVCEAPFDNHRFDAVSCRMGFMFFPDMLLAAQEMHRVLKPGGRLATCVWAAPAQNPWITTMMGAITAHMALPAPAPGAPGMFRCAQPGMLDGILQAAGFQNVHQKEMVSTVSFATPNEYWQNMMEVAAPVVAAMDQADEATRVAIKKSVFEALEQKRIDGEIRLQFTSLVLSAEKG</sequence>
<dbReference type="PROSITE" id="PS51608">
    <property type="entry name" value="SAM_MT_UBIE"/>
    <property type="match status" value="1"/>
</dbReference>
<dbReference type="PANTHER" id="PTHR43591">
    <property type="entry name" value="METHYLTRANSFERASE"/>
    <property type="match status" value="1"/>
</dbReference>
<dbReference type="Proteomes" id="UP000245999">
    <property type="component" value="Chromosome"/>
</dbReference>